<protein>
    <submittedName>
        <fullName evidence="3">ABC transporter permease subunit</fullName>
    </submittedName>
</protein>
<dbReference type="KEGG" id="tey:GLW17_04305"/>
<keyword evidence="2" id="KW-1133">Transmembrane helix</keyword>
<evidence type="ECO:0000313" key="4">
    <source>
        <dbReference type="Proteomes" id="UP000427886"/>
    </source>
</evidence>
<dbReference type="PANTHER" id="PTHR37305:SF1">
    <property type="entry name" value="MEMBRANE PROTEIN"/>
    <property type="match status" value="1"/>
</dbReference>
<proteinExistence type="predicted"/>
<feature type="transmembrane region" description="Helical" evidence="2">
    <location>
        <begin position="403"/>
        <end position="424"/>
    </location>
</feature>
<dbReference type="AlphaFoldDB" id="A0AB37D2G4"/>
<evidence type="ECO:0000256" key="1">
    <source>
        <dbReference type="SAM" id="MobiDB-lite"/>
    </source>
</evidence>
<dbReference type="GO" id="GO:0005886">
    <property type="term" value="C:plasma membrane"/>
    <property type="evidence" value="ECO:0007669"/>
    <property type="project" value="UniProtKB-SubCell"/>
</dbReference>
<accession>A0AB37D2G4</accession>
<reference evidence="3 4" key="1">
    <citation type="submission" date="2019-11" db="EMBL/GenBank/DDBJ databases">
        <authorList>
            <person name="Kim E."/>
            <person name="Lee J."/>
            <person name="Jeon K."/>
            <person name="Lee Y."/>
        </authorList>
    </citation>
    <scope>NUCLEOTIDE SEQUENCE [LARGE SCALE GENOMIC DNA]</scope>
    <source>
        <strain evidence="3 4">YJ1</strain>
    </source>
</reference>
<name>A0AB37D2G4_TETHA</name>
<dbReference type="GO" id="GO:0140359">
    <property type="term" value="F:ABC-type transporter activity"/>
    <property type="evidence" value="ECO:0007669"/>
    <property type="project" value="InterPro"/>
</dbReference>
<feature type="transmembrane region" description="Helical" evidence="2">
    <location>
        <begin position="149"/>
        <end position="170"/>
    </location>
</feature>
<evidence type="ECO:0000256" key="2">
    <source>
        <dbReference type="SAM" id="Phobius"/>
    </source>
</evidence>
<feature type="transmembrane region" description="Helical" evidence="2">
    <location>
        <begin position="433"/>
        <end position="452"/>
    </location>
</feature>
<sequence length="510" mass="56164">MIFNIMMFYSLKKSKRILKITLPMYLRRKSSMFSKSIFKQSVRSNGPLWLVITIVLSLLITIFIVSFDADDIGQIVSAAEDTSFGDQVSDLGTLMGTLEMFFKMVAILLGLIYGVFCANNLVVSEIDSGSMAYTLSTPIKRGTVIFTKMVYMIGSIILMFAVTAGVGMGVTELTHNNLSGNAITEDVEEAAASLDRDPSYVRDNLYMIEDDDYALQAGADARGMDTTAYEKYLDEAMKRDSLDNASDEITDSRHDEYDDDDDMDRDDIEITTDELADDPGMILDDSGALEEGGKPLGMNVNEYRDYVNNLVDEQENEDEEDNNDQINPSAVLTTAKEVTENDLDVSSATVDDNMNLMKNDSALQAAAEATDVPEDQLSEMIDESMVSSAIDSDEGTEFDLETFGWLILGSCLLTLAMGSISFFASTLFNRTNAAMAVGGGLPLAFYIISIVIEQNDNLEDLKYITITTLYNTSEIIADGDFLIQMGVLAVIPVVLYTISGFIFTRKDLPL</sequence>
<organism evidence="3 4">
    <name type="scientific">Tetragenococcus halophilus</name>
    <name type="common">Pediococcus halophilus</name>
    <dbReference type="NCBI Taxonomy" id="51669"/>
    <lineage>
        <taxon>Bacteria</taxon>
        <taxon>Bacillati</taxon>
        <taxon>Bacillota</taxon>
        <taxon>Bacilli</taxon>
        <taxon>Lactobacillales</taxon>
        <taxon>Enterococcaceae</taxon>
        <taxon>Tetragenococcus</taxon>
    </lineage>
</organism>
<dbReference type="PANTHER" id="PTHR37305">
    <property type="entry name" value="INTEGRAL MEMBRANE PROTEIN-RELATED"/>
    <property type="match status" value="1"/>
</dbReference>
<evidence type="ECO:0000313" key="3">
    <source>
        <dbReference type="EMBL" id="QGP76106.1"/>
    </source>
</evidence>
<feature type="transmembrane region" description="Helical" evidence="2">
    <location>
        <begin position="481"/>
        <end position="503"/>
    </location>
</feature>
<dbReference type="EMBL" id="CP046246">
    <property type="protein sequence ID" value="QGP76106.1"/>
    <property type="molecule type" value="Genomic_DNA"/>
</dbReference>
<feature type="transmembrane region" description="Helical" evidence="2">
    <location>
        <begin position="102"/>
        <end position="123"/>
    </location>
</feature>
<dbReference type="Pfam" id="PF12679">
    <property type="entry name" value="ABC2_membrane_2"/>
    <property type="match status" value="1"/>
</dbReference>
<gene>
    <name evidence="3" type="ORF">GLW17_04305</name>
</gene>
<keyword evidence="2" id="KW-0472">Membrane</keyword>
<feature type="region of interest" description="Disordered" evidence="1">
    <location>
        <begin position="240"/>
        <end position="265"/>
    </location>
</feature>
<keyword evidence="2" id="KW-0812">Transmembrane</keyword>
<dbReference type="Proteomes" id="UP000427886">
    <property type="component" value="Chromosome"/>
</dbReference>